<proteinExistence type="predicted"/>
<reference evidence="2 3" key="1">
    <citation type="submission" date="2016-03" db="EMBL/GenBank/DDBJ databases">
        <title>Comparative genomics of the ectomycorrhizal sister species Rhizopogon vinicolor and Rhizopogon vesiculosus (Basidiomycota: Boletales) reveals a divergence of the mating type B locus.</title>
        <authorList>
            <person name="Mujic A.B."/>
            <person name="Kuo A."/>
            <person name="Tritt A."/>
            <person name="Lipzen A."/>
            <person name="Chen C."/>
            <person name="Johnson J."/>
            <person name="Sharma A."/>
            <person name="Barry K."/>
            <person name="Grigoriev I.V."/>
            <person name="Spatafora J.W."/>
        </authorList>
    </citation>
    <scope>NUCLEOTIDE SEQUENCE [LARGE SCALE GENOMIC DNA]</scope>
    <source>
        <strain evidence="2 3">AM-OR11-056</strain>
    </source>
</reference>
<organism evidence="2 3">
    <name type="scientific">Rhizopogon vesiculosus</name>
    <dbReference type="NCBI Taxonomy" id="180088"/>
    <lineage>
        <taxon>Eukaryota</taxon>
        <taxon>Fungi</taxon>
        <taxon>Dikarya</taxon>
        <taxon>Basidiomycota</taxon>
        <taxon>Agaricomycotina</taxon>
        <taxon>Agaricomycetes</taxon>
        <taxon>Agaricomycetidae</taxon>
        <taxon>Boletales</taxon>
        <taxon>Suillineae</taxon>
        <taxon>Rhizopogonaceae</taxon>
        <taxon>Rhizopogon</taxon>
    </lineage>
</organism>
<sequence>MSSEQLSVFMSASFSTYILSCCGFSESTWYQVLKLWRETGDVVNYPTSVRGRARHLDSENLEYVLQLVRDNLNYFLDELSNLARTNRFISIHFTTVFNELQQAGMSRTEDTHQEKDGHHEEPPW</sequence>
<keyword evidence="3" id="KW-1185">Reference proteome</keyword>
<dbReference type="OrthoDB" id="2994945at2759"/>
<protein>
    <submittedName>
        <fullName evidence="2">Uncharacterized protein</fullName>
    </submittedName>
</protein>
<accession>A0A1J8RC46</accession>
<dbReference type="EMBL" id="LVVM01000115">
    <property type="protein sequence ID" value="OJA21468.1"/>
    <property type="molecule type" value="Genomic_DNA"/>
</dbReference>
<name>A0A1J8RC46_9AGAM</name>
<gene>
    <name evidence="2" type="ORF">AZE42_13558</name>
</gene>
<dbReference type="SUPFAM" id="SSF46689">
    <property type="entry name" value="Homeodomain-like"/>
    <property type="match status" value="1"/>
</dbReference>
<feature type="region of interest" description="Disordered" evidence="1">
    <location>
        <begin position="105"/>
        <end position="124"/>
    </location>
</feature>
<evidence type="ECO:0000313" key="3">
    <source>
        <dbReference type="Proteomes" id="UP000183567"/>
    </source>
</evidence>
<comment type="caution">
    <text evidence="2">The sequence shown here is derived from an EMBL/GenBank/DDBJ whole genome shotgun (WGS) entry which is preliminary data.</text>
</comment>
<feature type="compositionally biased region" description="Basic and acidic residues" evidence="1">
    <location>
        <begin position="107"/>
        <end position="124"/>
    </location>
</feature>
<evidence type="ECO:0000313" key="2">
    <source>
        <dbReference type="EMBL" id="OJA21468.1"/>
    </source>
</evidence>
<dbReference type="InterPro" id="IPR009057">
    <property type="entry name" value="Homeodomain-like_sf"/>
</dbReference>
<dbReference type="Proteomes" id="UP000183567">
    <property type="component" value="Unassembled WGS sequence"/>
</dbReference>
<evidence type="ECO:0000256" key="1">
    <source>
        <dbReference type="SAM" id="MobiDB-lite"/>
    </source>
</evidence>
<dbReference type="AlphaFoldDB" id="A0A1J8RC46"/>
<dbReference type="STRING" id="180088.A0A1J8RC46"/>